<dbReference type="EMBL" id="NRDI02000011">
    <property type="protein sequence ID" value="KAI1512748.1"/>
    <property type="molecule type" value="Genomic_DNA"/>
</dbReference>
<reference evidence="2" key="1">
    <citation type="journal article" date="2018" name="BMC Genomics">
        <title>Comparative genomics of the wheat fungal pathogen Pyrenophora tritici-repentis reveals chromosomal variations and genome plasticity.</title>
        <authorList>
            <person name="Moolhuijzen P."/>
            <person name="See P.T."/>
            <person name="Hane J.K."/>
            <person name="Shi G."/>
            <person name="Liu Z."/>
            <person name="Oliver R.P."/>
            <person name="Moffat C.S."/>
        </authorList>
    </citation>
    <scope>NUCLEOTIDE SEQUENCE [LARGE SCALE GENOMIC DNA]</scope>
    <source>
        <strain evidence="2">M4</strain>
    </source>
</reference>
<name>A0A2W1HJ45_9PLEO</name>
<gene>
    <name evidence="3" type="ORF">Ptr86124_008714</name>
    <name evidence="2" type="ORF">PtrM4_051370</name>
</gene>
<keyword evidence="4" id="KW-1185">Reference proteome</keyword>
<keyword evidence="1" id="KW-0732">Signal</keyword>
<evidence type="ECO:0000313" key="4">
    <source>
        <dbReference type="Proteomes" id="UP000249757"/>
    </source>
</evidence>
<reference evidence="3" key="2">
    <citation type="submission" date="2021-05" db="EMBL/GenBank/DDBJ databases">
        <authorList>
            <person name="Moolhuijzen P.M."/>
            <person name="Moffat C.S."/>
        </authorList>
    </citation>
    <scope>NUCLEOTIDE SEQUENCE</scope>
    <source>
        <strain evidence="3">86-124</strain>
    </source>
</reference>
<dbReference type="OrthoDB" id="3657047at2759"/>
<reference evidence="4" key="4">
    <citation type="journal article" date="2022" name="Microb. Genom.">
        <title>A global pangenome for the wheat fungal pathogen Pyrenophora tritici-repentis and prediction of effector protein structural homology.</title>
        <authorList>
            <person name="Moolhuijzen P.M."/>
            <person name="See P.T."/>
            <person name="Shi G."/>
            <person name="Powell H.R."/>
            <person name="Cockram J."/>
            <person name="Jorgensen L.N."/>
            <person name="Benslimane H."/>
            <person name="Strelkov S.E."/>
            <person name="Turner J."/>
            <person name="Liu Z."/>
            <person name="Moffat C.S."/>
        </authorList>
    </citation>
    <scope>NUCLEOTIDE SEQUENCE [LARGE SCALE GENOMIC DNA]</scope>
</reference>
<sequence>MYVTPTILLAFAATTLATPLTVEETFTDSFNATLIPRKNLNACLANEKHNLQDSVYLDVMNQFCDNHTPTEIVADTPLVFTYDVTAYDDKPIRWIFKVSIDSTFRVGIDPGSGRDTTKYAFTMTNQLCKDRFKGFLQGEGGGMPKVYCEWDDDKKTKDVLVLGGSLREDLGKVGNQWAFGEAIWETRERNG</sequence>
<comment type="caution">
    <text evidence="3">The sequence shown here is derived from an EMBL/GenBank/DDBJ whole genome shotgun (WGS) entry which is preliminary data.</text>
</comment>
<dbReference type="AlphaFoldDB" id="A0A2W1HJ45"/>
<dbReference type="Proteomes" id="UP000245464">
    <property type="component" value="Chromosome 10"/>
</dbReference>
<proteinExistence type="predicted"/>
<protein>
    <submittedName>
        <fullName evidence="3">Uncharacterized protein</fullName>
    </submittedName>
</protein>
<dbReference type="Proteomes" id="UP000249757">
    <property type="component" value="Unassembled WGS sequence"/>
</dbReference>
<feature type="signal peptide" evidence="1">
    <location>
        <begin position="1"/>
        <end position="17"/>
    </location>
</feature>
<feature type="chain" id="PRO_5042701332" evidence="1">
    <location>
        <begin position="18"/>
        <end position="191"/>
    </location>
</feature>
<evidence type="ECO:0000313" key="2">
    <source>
        <dbReference type="EMBL" id="KAF7565703.1"/>
    </source>
</evidence>
<organism evidence="3 4">
    <name type="scientific">Pyrenophora tritici-repentis</name>
    <dbReference type="NCBI Taxonomy" id="45151"/>
    <lineage>
        <taxon>Eukaryota</taxon>
        <taxon>Fungi</taxon>
        <taxon>Dikarya</taxon>
        <taxon>Ascomycota</taxon>
        <taxon>Pezizomycotina</taxon>
        <taxon>Dothideomycetes</taxon>
        <taxon>Pleosporomycetidae</taxon>
        <taxon>Pleosporales</taxon>
        <taxon>Pleosporineae</taxon>
        <taxon>Pleosporaceae</taxon>
        <taxon>Pyrenophora</taxon>
    </lineage>
</organism>
<accession>A0A2W1HJ45</accession>
<dbReference type="EMBL" id="NQIK02000010">
    <property type="protein sequence ID" value="KAF7565703.1"/>
    <property type="molecule type" value="Genomic_DNA"/>
</dbReference>
<evidence type="ECO:0000256" key="1">
    <source>
        <dbReference type="SAM" id="SignalP"/>
    </source>
</evidence>
<evidence type="ECO:0000313" key="3">
    <source>
        <dbReference type="EMBL" id="KAI1512748.1"/>
    </source>
</evidence>
<reference evidence="3" key="3">
    <citation type="journal article" date="2022" name="bioRxiv">
        <title>A global pangenome for the wheat fungal pathogen Pyrenophora tritici-repentis and prediction of effector protein structural homology.</title>
        <authorList>
            <person name="Moolhuijzen P."/>
            <person name="See P.T."/>
            <person name="Shi G."/>
            <person name="Powell H.R."/>
            <person name="Cockram J."/>
            <person name="Jorgensen L.N."/>
            <person name="Benslimane H."/>
            <person name="Strelkov S.E."/>
            <person name="Turner J."/>
            <person name="Liu Z."/>
            <person name="Moffat C.S."/>
        </authorList>
    </citation>
    <scope>NUCLEOTIDE SEQUENCE</scope>
    <source>
        <strain evidence="3">86-124</strain>
    </source>
</reference>